<dbReference type="KEGG" id="parb:CJU94_00725"/>
<name>A0A248VDA0_9BURK</name>
<dbReference type="Pfam" id="PF20131">
    <property type="entry name" value="MC3"/>
    <property type="match status" value="1"/>
</dbReference>
<dbReference type="OrthoDB" id="6890330at2"/>
<evidence type="ECO:0000313" key="1">
    <source>
        <dbReference type="EMBL" id="ASV96824.1"/>
    </source>
</evidence>
<dbReference type="RefSeq" id="WP_095417131.1">
    <property type="nucleotide sequence ID" value="NZ_CP022989.1"/>
</dbReference>
<dbReference type="Proteomes" id="UP000215158">
    <property type="component" value="Chromosome 1"/>
</dbReference>
<dbReference type="InterPro" id="IPR045390">
    <property type="entry name" value="ABC-3C_MC3"/>
</dbReference>
<accession>A0A248VDA0</accession>
<keyword evidence="2" id="KW-1185">Reference proteome</keyword>
<organism evidence="1 2">
    <name type="scientific">Paraburkholderia aromaticivorans</name>
    <dbReference type="NCBI Taxonomy" id="2026199"/>
    <lineage>
        <taxon>Bacteria</taxon>
        <taxon>Pseudomonadati</taxon>
        <taxon>Pseudomonadota</taxon>
        <taxon>Betaproteobacteria</taxon>
        <taxon>Burkholderiales</taxon>
        <taxon>Burkholderiaceae</taxon>
        <taxon>Paraburkholderia</taxon>
    </lineage>
</organism>
<dbReference type="AlphaFoldDB" id="A0A248VDA0"/>
<protein>
    <submittedName>
        <fullName evidence="1">Uncharacterized protein</fullName>
    </submittedName>
</protein>
<reference evidence="1 2" key="1">
    <citation type="submission" date="2017-08" db="EMBL/GenBank/DDBJ databases">
        <title>Identification and genetic characteristics of simultaneous BTEX- and naphthalene-degrading Paraburkholderia sp. BN5 isolated from petroleum-contaminated soil.</title>
        <authorList>
            <person name="Lee Y."/>
            <person name="Jeon C.O."/>
        </authorList>
    </citation>
    <scope>NUCLEOTIDE SEQUENCE [LARGE SCALE GENOMIC DNA]</scope>
    <source>
        <strain evidence="1 2">BN5</strain>
    </source>
</reference>
<gene>
    <name evidence="1" type="ORF">CJU94_00725</name>
</gene>
<sequence length="148" mass="16244">MSSRWSGYNNVGICSIALMSVLEHSKSLTLPKALLVMPLVMHDATVRYLGDSRVGRREAAALVAQRPDLFANFATRYDDSLAMTINAIQLLVEVEFVRFDGGLMLSKSLEVDPAFGKRAQKIAKAAGNIASLLTGPVEELYLNFRVQL</sequence>
<dbReference type="EMBL" id="CP022989">
    <property type="protein sequence ID" value="ASV96824.1"/>
    <property type="molecule type" value="Genomic_DNA"/>
</dbReference>
<proteinExistence type="predicted"/>
<evidence type="ECO:0000313" key="2">
    <source>
        <dbReference type="Proteomes" id="UP000215158"/>
    </source>
</evidence>